<dbReference type="CDD" id="cd02966">
    <property type="entry name" value="TlpA_like_family"/>
    <property type="match status" value="1"/>
</dbReference>
<evidence type="ECO:0000256" key="2">
    <source>
        <dbReference type="ARBA" id="ARBA00022748"/>
    </source>
</evidence>
<dbReference type="SUPFAM" id="SSF52833">
    <property type="entry name" value="Thioredoxin-like"/>
    <property type="match status" value="1"/>
</dbReference>
<feature type="chain" id="PRO_5046823011" evidence="5">
    <location>
        <begin position="20"/>
        <end position="510"/>
    </location>
</feature>
<reference evidence="7 8" key="1">
    <citation type="journal article" date="2014" name="Int. J. Syst. Evol. Microbiol.">
        <title>Carboxylicivirga gen. nov. in the family Marinilabiliaceae with two novel species, Carboxylicivirga mesophila sp. nov. and Carboxylicivirga taeanensis sp. nov., and reclassification of Cytophaga fermentans as Saccharicrinis fermentans gen. nov., comb. nov.</title>
        <authorList>
            <person name="Yang S.H."/>
            <person name="Seo H.S."/>
            <person name="Woo J.H."/>
            <person name="Oh H.M."/>
            <person name="Jang H."/>
            <person name="Lee J.H."/>
            <person name="Kim S.J."/>
            <person name="Kwon K.K."/>
        </authorList>
    </citation>
    <scope>NUCLEOTIDE SEQUENCE [LARGE SCALE GENOMIC DNA]</scope>
    <source>
        <strain evidence="7 8">JCM 18290</strain>
    </source>
</reference>
<dbReference type="Pfam" id="PF13905">
    <property type="entry name" value="Thioredoxin_8"/>
    <property type="match status" value="1"/>
</dbReference>
<dbReference type="EMBL" id="JAGUCN010000028">
    <property type="protein sequence ID" value="MBS2213465.1"/>
    <property type="molecule type" value="Genomic_DNA"/>
</dbReference>
<evidence type="ECO:0000259" key="6">
    <source>
        <dbReference type="PROSITE" id="PS51352"/>
    </source>
</evidence>
<keyword evidence="3" id="KW-1015">Disulfide bond</keyword>
<name>A0ABS5KEJ0_9BACT</name>
<evidence type="ECO:0000256" key="3">
    <source>
        <dbReference type="ARBA" id="ARBA00023157"/>
    </source>
</evidence>
<dbReference type="InterPro" id="IPR017937">
    <property type="entry name" value="Thioredoxin_CS"/>
</dbReference>
<proteinExistence type="predicted"/>
<accession>A0ABS5KEJ0</accession>
<dbReference type="Proteomes" id="UP000721861">
    <property type="component" value="Unassembled WGS sequence"/>
</dbReference>
<evidence type="ECO:0000256" key="5">
    <source>
        <dbReference type="SAM" id="SignalP"/>
    </source>
</evidence>
<dbReference type="RefSeq" id="WP_212230659.1">
    <property type="nucleotide sequence ID" value="NZ_JAGUCN010000028.1"/>
</dbReference>
<dbReference type="PANTHER" id="PTHR42852">
    <property type="entry name" value="THIOL:DISULFIDE INTERCHANGE PROTEIN DSBE"/>
    <property type="match status" value="1"/>
</dbReference>
<keyword evidence="8" id="KW-1185">Reference proteome</keyword>
<protein>
    <submittedName>
        <fullName evidence="7">TlpA family protein disulfide reductase</fullName>
    </submittedName>
</protein>
<sequence length="510" mass="59248">MKKSLLLFYLMFLFSLLSAQKHNVVIEGQLLGYDGSGTIGYTISPVAGARPYTLLEPDSAGRFIISTHIKETEYFKVCWTGKAASHWVELVVRPNNRYSFVSEEDERDKDKAWARISFPDIYSLQTGNQDGTKLFKLDKGQMLYNMIDNEIHGTLFNVNWNLQQPHTLLDSLNHKINRELSPFKKLLNQGDIDPEFYEISKLNIEYKYAERLASTIRSAFWAPKYIIKDTIIQRQLLEVYPEIFIRYPVEASTIRHLDNMVFYTDMYLEFLEDYQDGIYTYKRRKGNSAFKAIYDKSVNILPNDVNQHYQRYHTLCNAASLGTITKAHLQKYLQDHPELKGTYDGGLIEDLLLPRVEEYEKLQSEKLPEECIVVHSDSINSFEELFDYLGAKPLLVDCWGSWCAPCRAQFQFMSEVKEKLKERGITMVYLAYEYNDDTQLRESIIKSYKLEGYHIVANKNLKADLQRIQGDGLKFPTFMILDKDGQIVCKDAPLANDIDRLIAELDKYIN</sequence>
<dbReference type="PROSITE" id="PS51352">
    <property type="entry name" value="THIOREDOXIN_2"/>
    <property type="match status" value="1"/>
</dbReference>
<dbReference type="InterPro" id="IPR050553">
    <property type="entry name" value="Thioredoxin_ResA/DsbE_sf"/>
</dbReference>
<dbReference type="Gene3D" id="3.40.30.10">
    <property type="entry name" value="Glutaredoxin"/>
    <property type="match status" value="1"/>
</dbReference>
<dbReference type="InterPro" id="IPR036249">
    <property type="entry name" value="Thioredoxin-like_sf"/>
</dbReference>
<keyword evidence="5" id="KW-0732">Signal</keyword>
<keyword evidence="4" id="KW-0676">Redox-active center</keyword>
<dbReference type="PANTHER" id="PTHR42852:SF6">
    <property type="entry name" value="THIOL:DISULFIDE INTERCHANGE PROTEIN DSBE"/>
    <property type="match status" value="1"/>
</dbReference>
<keyword evidence="2" id="KW-0201">Cytochrome c-type biogenesis</keyword>
<feature type="domain" description="Thioredoxin" evidence="6">
    <location>
        <begin position="361"/>
        <end position="510"/>
    </location>
</feature>
<gene>
    <name evidence="7" type="ORF">KEM09_18795</name>
</gene>
<evidence type="ECO:0000313" key="7">
    <source>
        <dbReference type="EMBL" id="MBS2213465.1"/>
    </source>
</evidence>
<organism evidence="7 8">
    <name type="scientific">Carboxylicivirga mesophila</name>
    <dbReference type="NCBI Taxonomy" id="1166478"/>
    <lineage>
        <taxon>Bacteria</taxon>
        <taxon>Pseudomonadati</taxon>
        <taxon>Bacteroidota</taxon>
        <taxon>Bacteroidia</taxon>
        <taxon>Marinilabiliales</taxon>
        <taxon>Marinilabiliaceae</taxon>
        <taxon>Carboxylicivirga</taxon>
    </lineage>
</organism>
<comment type="caution">
    <text evidence="7">The sequence shown here is derived from an EMBL/GenBank/DDBJ whole genome shotgun (WGS) entry which is preliminary data.</text>
</comment>
<dbReference type="PROSITE" id="PS00194">
    <property type="entry name" value="THIOREDOXIN_1"/>
    <property type="match status" value="1"/>
</dbReference>
<evidence type="ECO:0000256" key="1">
    <source>
        <dbReference type="ARBA" id="ARBA00004196"/>
    </source>
</evidence>
<dbReference type="InterPro" id="IPR013766">
    <property type="entry name" value="Thioredoxin_domain"/>
</dbReference>
<evidence type="ECO:0000256" key="4">
    <source>
        <dbReference type="ARBA" id="ARBA00023284"/>
    </source>
</evidence>
<evidence type="ECO:0000313" key="8">
    <source>
        <dbReference type="Proteomes" id="UP000721861"/>
    </source>
</evidence>
<feature type="signal peptide" evidence="5">
    <location>
        <begin position="1"/>
        <end position="19"/>
    </location>
</feature>
<comment type="subcellular location">
    <subcellularLocation>
        <location evidence="1">Cell envelope</location>
    </subcellularLocation>
</comment>
<dbReference type="InterPro" id="IPR012336">
    <property type="entry name" value="Thioredoxin-like_fold"/>
</dbReference>